<evidence type="ECO:0000313" key="3">
    <source>
        <dbReference type="Proteomes" id="UP001210770"/>
    </source>
</evidence>
<dbReference type="RefSeq" id="WP_209217373.1">
    <property type="nucleotide sequence ID" value="NZ_CP116423.1"/>
</dbReference>
<reference evidence="2" key="1">
    <citation type="submission" date="2023-01" db="EMBL/GenBank/DDBJ databases">
        <title>Comparative genomic analysis of cold water coral derived Sulfitobacter faviae: insights into their metabolism and habitat adaptation.</title>
        <authorList>
            <person name="Guo Y."/>
            <person name="Lin S."/>
            <person name="Huang Z."/>
            <person name="Tang K."/>
            <person name="Wang X."/>
        </authorList>
    </citation>
    <scope>NUCLEOTIDE SEQUENCE</scope>
    <source>
        <strain evidence="2">SCSIO W_1865</strain>
    </source>
</reference>
<sequence>MSPPDTNLKKQESRHKWPLIGMALVVIFGVGIIVYWTGEEVATAPETEEEVIVDEENVIEGDDEASVPIAPD</sequence>
<proteinExistence type="predicted"/>
<keyword evidence="1" id="KW-0812">Transmembrane</keyword>
<keyword evidence="1" id="KW-0472">Membrane</keyword>
<name>A0AAX3LSM1_9RHOB</name>
<protein>
    <submittedName>
        <fullName evidence="2">Uncharacterized protein</fullName>
    </submittedName>
</protein>
<keyword evidence="1" id="KW-1133">Transmembrane helix</keyword>
<organism evidence="2 3">
    <name type="scientific">Sulfitobacter faviae</name>
    <dbReference type="NCBI Taxonomy" id="1775881"/>
    <lineage>
        <taxon>Bacteria</taxon>
        <taxon>Pseudomonadati</taxon>
        <taxon>Pseudomonadota</taxon>
        <taxon>Alphaproteobacteria</taxon>
        <taxon>Rhodobacterales</taxon>
        <taxon>Roseobacteraceae</taxon>
        <taxon>Sulfitobacter</taxon>
    </lineage>
</organism>
<dbReference type="AlphaFoldDB" id="A0AAX3LSM1"/>
<evidence type="ECO:0000256" key="1">
    <source>
        <dbReference type="SAM" id="Phobius"/>
    </source>
</evidence>
<feature type="transmembrane region" description="Helical" evidence="1">
    <location>
        <begin position="17"/>
        <end position="36"/>
    </location>
</feature>
<dbReference type="Proteomes" id="UP001210770">
    <property type="component" value="Chromosome"/>
</dbReference>
<gene>
    <name evidence="2" type="ORF">PL336_05305</name>
</gene>
<evidence type="ECO:0000313" key="2">
    <source>
        <dbReference type="EMBL" id="WCE71263.1"/>
    </source>
</evidence>
<dbReference type="EMBL" id="CP116423">
    <property type="protein sequence ID" value="WCE71263.1"/>
    <property type="molecule type" value="Genomic_DNA"/>
</dbReference>
<accession>A0AAX3LSM1</accession>